<evidence type="ECO:0000259" key="9">
    <source>
        <dbReference type="PROSITE" id="PS50850"/>
    </source>
</evidence>
<keyword evidence="5 8" id="KW-1133">Transmembrane helix</keyword>
<accession>A0A6J4KBH7</accession>
<proteinExistence type="predicted"/>
<sequence length="432" mass="44341">MSSIPSATATEDGEPAAAAPPTGPGTHDPIAALRSRDFRLYLVGNFVVTVGHQMQTTAIGWELYERTNNAFNLGLVGLVQMIPVILLVLHAGHVADRFDRKRVAMLMLALFALSSAGLALVSARRGPIVLIYASLLVFGVARAFYGAARGSLLPQLVPREHLANAVTWSSAAWQLAAVAGPALGGTLIAVLGRAAPVFALDAAACLLFLALLGLVRGKQATRGTGRATLESLFAGVRFLTRTDVLLAAITLDMVAVLLGGATALMPVFARDILRVGPSGLGWLNAAPAAGAVLMALTLAARPPLARAGQALIVSVIGFGIATIVFGLSRSFPLSLAALFVLGALDNVSVVIRSALLQLLTPDELRGRVASVNALFIGTSNELGGFESGALAAAVGPVASVVAGGIGTVVTVVAIAAKWPVLRRLGRVQEAAA</sequence>
<evidence type="ECO:0000256" key="3">
    <source>
        <dbReference type="ARBA" id="ARBA00022475"/>
    </source>
</evidence>
<evidence type="ECO:0000256" key="2">
    <source>
        <dbReference type="ARBA" id="ARBA00022448"/>
    </source>
</evidence>
<feature type="compositionally biased region" description="Low complexity" evidence="7">
    <location>
        <begin position="7"/>
        <end position="26"/>
    </location>
</feature>
<gene>
    <name evidence="10" type="ORF">AVDCRST_MAG11-796</name>
</gene>
<feature type="domain" description="Major facilitator superfamily (MFS) profile" evidence="9">
    <location>
        <begin position="37"/>
        <end position="422"/>
    </location>
</feature>
<dbReference type="GO" id="GO:0005886">
    <property type="term" value="C:plasma membrane"/>
    <property type="evidence" value="ECO:0007669"/>
    <property type="project" value="UniProtKB-SubCell"/>
</dbReference>
<evidence type="ECO:0000256" key="4">
    <source>
        <dbReference type="ARBA" id="ARBA00022692"/>
    </source>
</evidence>
<feature type="transmembrane region" description="Helical" evidence="8">
    <location>
        <begin position="103"/>
        <end position="121"/>
    </location>
</feature>
<keyword evidence="6 8" id="KW-0472">Membrane</keyword>
<keyword evidence="4 8" id="KW-0812">Transmembrane</keyword>
<dbReference type="InterPro" id="IPR020846">
    <property type="entry name" value="MFS_dom"/>
</dbReference>
<feature type="transmembrane region" description="Helical" evidence="8">
    <location>
        <begin position="166"/>
        <end position="191"/>
    </location>
</feature>
<dbReference type="EMBL" id="CADCTU010000166">
    <property type="protein sequence ID" value="CAA9300521.1"/>
    <property type="molecule type" value="Genomic_DNA"/>
</dbReference>
<dbReference type="AlphaFoldDB" id="A0A6J4KBH7"/>
<keyword evidence="2" id="KW-0813">Transport</keyword>
<feature type="transmembrane region" description="Helical" evidence="8">
    <location>
        <begin position="70"/>
        <end position="91"/>
    </location>
</feature>
<dbReference type="InterPro" id="IPR010290">
    <property type="entry name" value="TM_effector"/>
</dbReference>
<feature type="transmembrane region" description="Helical" evidence="8">
    <location>
        <begin position="127"/>
        <end position="145"/>
    </location>
</feature>
<feature type="transmembrane region" description="Helical" evidence="8">
    <location>
        <begin position="333"/>
        <end position="355"/>
    </location>
</feature>
<evidence type="ECO:0000256" key="1">
    <source>
        <dbReference type="ARBA" id="ARBA00004651"/>
    </source>
</evidence>
<dbReference type="PANTHER" id="PTHR23513">
    <property type="entry name" value="INTEGRAL MEMBRANE EFFLUX PROTEIN-RELATED"/>
    <property type="match status" value="1"/>
</dbReference>
<dbReference type="CDD" id="cd06173">
    <property type="entry name" value="MFS_MefA_like"/>
    <property type="match status" value="1"/>
</dbReference>
<keyword evidence="3" id="KW-1003">Cell membrane</keyword>
<evidence type="ECO:0000256" key="7">
    <source>
        <dbReference type="SAM" id="MobiDB-lite"/>
    </source>
</evidence>
<protein>
    <submittedName>
        <fullName evidence="10">Uncharacterized MFS-type transporter</fullName>
    </submittedName>
</protein>
<evidence type="ECO:0000256" key="5">
    <source>
        <dbReference type="ARBA" id="ARBA00022989"/>
    </source>
</evidence>
<reference evidence="10" key="1">
    <citation type="submission" date="2020-02" db="EMBL/GenBank/DDBJ databases">
        <authorList>
            <person name="Meier V. D."/>
        </authorList>
    </citation>
    <scope>NUCLEOTIDE SEQUENCE</scope>
    <source>
        <strain evidence="10">AVDCRST_MAG11</strain>
    </source>
</reference>
<feature type="region of interest" description="Disordered" evidence="7">
    <location>
        <begin position="1"/>
        <end position="28"/>
    </location>
</feature>
<name>A0A6J4KBH7_9BACT</name>
<organism evidence="10">
    <name type="scientific">uncultured Gemmatimonadaceae bacterium</name>
    <dbReference type="NCBI Taxonomy" id="246130"/>
    <lineage>
        <taxon>Bacteria</taxon>
        <taxon>Pseudomonadati</taxon>
        <taxon>Gemmatimonadota</taxon>
        <taxon>Gemmatimonadia</taxon>
        <taxon>Gemmatimonadales</taxon>
        <taxon>Gemmatimonadaceae</taxon>
        <taxon>environmental samples</taxon>
    </lineage>
</organism>
<dbReference type="Pfam" id="PF05977">
    <property type="entry name" value="MFS_3"/>
    <property type="match status" value="1"/>
</dbReference>
<evidence type="ECO:0000313" key="10">
    <source>
        <dbReference type="EMBL" id="CAA9300521.1"/>
    </source>
</evidence>
<dbReference type="PROSITE" id="PS50850">
    <property type="entry name" value="MFS"/>
    <property type="match status" value="1"/>
</dbReference>
<dbReference type="PANTHER" id="PTHR23513:SF9">
    <property type="entry name" value="ENTEROBACTIN EXPORTER ENTS"/>
    <property type="match status" value="1"/>
</dbReference>
<feature type="transmembrane region" description="Helical" evidence="8">
    <location>
        <begin position="244"/>
        <end position="268"/>
    </location>
</feature>
<feature type="transmembrane region" description="Helical" evidence="8">
    <location>
        <begin position="391"/>
        <end position="416"/>
    </location>
</feature>
<comment type="subcellular location">
    <subcellularLocation>
        <location evidence="1">Cell membrane</location>
        <topology evidence="1">Multi-pass membrane protein</topology>
    </subcellularLocation>
</comment>
<dbReference type="SUPFAM" id="SSF103473">
    <property type="entry name" value="MFS general substrate transporter"/>
    <property type="match status" value="1"/>
</dbReference>
<evidence type="ECO:0000256" key="6">
    <source>
        <dbReference type="ARBA" id="ARBA00023136"/>
    </source>
</evidence>
<feature type="transmembrane region" description="Helical" evidence="8">
    <location>
        <begin position="307"/>
        <end position="327"/>
    </location>
</feature>
<evidence type="ECO:0000256" key="8">
    <source>
        <dbReference type="SAM" id="Phobius"/>
    </source>
</evidence>
<feature type="transmembrane region" description="Helical" evidence="8">
    <location>
        <begin position="197"/>
        <end position="215"/>
    </location>
</feature>
<feature type="transmembrane region" description="Helical" evidence="8">
    <location>
        <begin position="280"/>
        <end position="300"/>
    </location>
</feature>
<dbReference type="Gene3D" id="1.20.1250.20">
    <property type="entry name" value="MFS general substrate transporter like domains"/>
    <property type="match status" value="1"/>
</dbReference>
<dbReference type="GO" id="GO:0022857">
    <property type="term" value="F:transmembrane transporter activity"/>
    <property type="evidence" value="ECO:0007669"/>
    <property type="project" value="InterPro"/>
</dbReference>
<dbReference type="InterPro" id="IPR036259">
    <property type="entry name" value="MFS_trans_sf"/>
</dbReference>